<dbReference type="AlphaFoldDB" id="A0A4Y9QWX0"/>
<evidence type="ECO:0000256" key="2">
    <source>
        <dbReference type="ARBA" id="ARBA00009865"/>
    </source>
</evidence>
<evidence type="ECO:0000256" key="8">
    <source>
        <dbReference type="PIRSR" id="PIRSR606710-2"/>
    </source>
</evidence>
<feature type="binding site" evidence="7">
    <location>
        <position position="141"/>
    </location>
    <ligand>
        <name>substrate</name>
    </ligand>
</feature>
<dbReference type="InterPro" id="IPR006710">
    <property type="entry name" value="Glyco_hydro_43"/>
</dbReference>
<dbReference type="PANTHER" id="PTHR43301">
    <property type="entry name" value="ARABINAN ENDO-1,5-ALPHA-L-ARABINOSIDASE"/>
    <property type="match status" value="1"/>
</dbReference>
<keyword evidence="4 5" id="KW-0326">Glycosidase</keyword>
<proteinExistence type="inferred from homology"/>
<dbReference type="UniPathway" id="UPA00667"/>
<feature type="binding site" evidence="7">
    <location>
        <position position="59"/>
    </location>
    <ligand>
        <name>substrate</name>
    </ligand>
</feature>
<evidence type="ECO:0000256" key="1">
    <source>
        <dbReference type="ARBA" id="ARBA00004834"/>
    </source>
</evidence>
<keyword evidence="10" id="KW-1185">Reference proteome</keyword>
<dbReference type="GO" id="GO:0031222">
    <property type="term" value="P:arabinan catabolic process"/>
    <property type="evidence" value="ECO:0007669"/>
    <property type="project" value="UniProtKB-UniPathway"/>
</dbReference>
<feature type="active site" description="Proton donor" evidence="6">
    <location>
        <position position="237"/>
    </location>
</feature>
<dbReference type="Gene3D" id="2.115.10.20">
    <property type="entry name" value="Glycosyl hydrolase domain, family 43"/>
    <property type="match status" value="1"/>
</dbReference>
<dbReference type="PIRSF" id="PIRSF026534">
    <property type="entry name" value="Endo_alpha-L-arabinosidase"/>
    <property type="match status" value="1"/>
</dbReference>
<evidence type="ECO:0000313" key="10">
    <source>
        <dbReference type="Proteomes" id="UP000298127"/>
    </source>
</evidence>
<dbReference type="EMBL" id="SPQZ01000004">
    <property type="protein sequence ID" value="TFV96909.1"/>
    <property type="molecule type" value="Genomic_DNA"/>
</dbReference>
<dbReference type="RefSeq" id="WP_135120867.1">
    <property type="nucleotide sequence ID" value="NZ_SPQZ01000004.1"/>
</dbReference>
<evidence type="ECO:0000256" key="5">
    <source>
        <dbReference type="PIRNR" id="PIRNR026534"/>
    </source>
</evidence>
<evidence type="ECO:0000256" key="3">
    <source>
        <dbReference type="ARBA" id="ARBA00022801"/>
    </source>
</evidence>
<dbReference type="CDD" id="cd08998">
    <property type="entry name" value="GH43_Arb43a-like"/>
    <property type="match status" value="1"/>
</dbReference>
<comment type="pathway">
    <text evidence="1 5">Glycan metabolism; L-arabinan degradation.</text>
</comment>
<dbReference type="InterPro" id="IPR050727">
    <property type="entry name" value="GH43_arabinanases"/>
</dbReference>
<comment type="similarity">
    <text evidence="2 5">Belongs to the glycosyl hydrolase 43 family.</text>
</comment>
<protein>
    <submittedName>
        <fullName evidence="9">Arabinan endo-1,5-alpha-L-arabinosidase</fullName>
    </submittedName>
</protein>
<comment type="caution">
    <text evidence="9">The sequence shown here is derived from an EMBL/GenBank/DDBJ whole genome shotgun (WGS) entry which is preliminary data.</text>
</comment>
<keyword evidence="3 5" id="KW-0378">Hydrolase</keyword>
<feature type="active site" description="Proton acceptor" evidence="6">
    <location>
        <position position="59"/>
    </location>
</feature>
<dbReference type="InterPro" id="IPR016840">
    <property type="entry name" value="Glyco_hydro_43_endo_a_Ara-ase"/>
</dbReference>
<dbReference type="Proteomes" id="UP000298127">
    <property type="component" value="Unassembled WGS sequence"/>
</dbReference>
<dbReference type="Pfam" id="PF04616">
    <property type="entry name" value="Glyco_hydro_43"/>
    <property type="match status" value="1"/>
</dbReference>
<dbReference type="InterPro" id="IPR023296">
    <property type="entry name" value="Glyco_hydro_beta-prop_sf"/>
</dbReference>
<accession>A0A4Y9QWX0</accession>
<gene>
    <name evidence="9" type="ORF">E4M00_12655</name>
</gene>
<dbReference type="PANTHER" id="PTHR43301:SF3">
    <property type="entry name" value="ARABINAN ENDO-1,5-ALPHA-L-ARABINOSIDASE A-RELATED"/>
    <property type="match status" value="1"/>
</dbReference>
<evidence type="ECO:0000256" key="6">
    <source>
        <dbReference type="PIRSR" id="PIRSR026534-1"/>
    </source>
</evidence>
<feature type="binding site" evidence="7">
    <location>
        <begin position="180"/>
        <end position="183"/>
    </location>
    <ligand>
        <name>substrate</name>
    </ligand>
</feature>
<evidence type="ECO:0000313" key="9">
    <source>
        <dbReference type="EMBL" id="TFV96909.1"/>
    </source>
</evidence>
<evidence type="ECO:0000256" key="7">
    <source>
        <dbReference type="PIRSR" id="PIRSR026534-2"/>
    </source>
</evidence>
<dbReference type="SUPFAM" id="SSF75005">
    <property type="entry name" value="Arabinanase/levansucrase/invertase"/>
    <property type="match status" value="1"/>
</dbReference>
<reference evidence="9 10" key="1">
    <citation type="journal article" date="2018" name="J. Microbiol.">
        <title>Leifsonia flava sp. nov., a novel actinobacterium isolated from the rhizosphere of Aquilegia viridiflora.</title>
        <authorList>
            <person name="Cai Y."/>
            <person name="Tao W.Z."/>
            <person name="Ma Y.J."/>
            <person name="Cheng J."/>
            <person name="Zhang M.Y."/>
            <person name="Zhang Y.X."/>
        </authorList>
    </citation>
    <scope>NUCLEOTIDE SEQUENCE [LARGE SCALE GENOMIC DNA]</scope>
    <source>
        <strain evidence="9 10">SYP-B2174</strain>
    </source>
</reference>
<organism evidence="9 10">
    <name type="scientific">Orlajensenia leifsoniae</name>
    <dbReference type="NCBI Taxonomy" id="2561933"/>
    <lineage>
        <taxon>Bacteria</taxon>
        <taxon>Bacillati</taxon>
        <taxon>Actinomycetota</taxon>
        <taxon>Actinomycetes</taxon>
        <taxon>Micrococcales</taxon>
        <taxon>Microbacteriaceae</taxon>
        <taxon>Orlajensenia</taxon>
    </lineage>
</organism>
<feature type="binding site" evidence="7">
    <location>
        <begin position="200"/>
        <end position="202"/>
    </location>
    <ligand>
        <name>substrate</name>
    </ligand>
</feature>
<evidence type="ECO:0000256" key="4">
    <source>
        <dbReference type="ARBA" id="ARBA00023295"/>
    </source>
</evidence>
<name>A0A4Y9QWX0_9MICO</name>
<feature type="site" description="Important for catalytic activity, responsible for pKa modulation of the active site Glu and correct orientation of both the proton donor and substrate" evidence="8">
    <location>
        <position position="183"/>
    </location>
</feature>
<sequence length="347" mass="36819">MTVRHAGPSPAARAGSGGRAGRLRSVAALAAVALAASIGLAGCAASGARDLSGDLSTHDPALAHDGDTWFVYSTGNQSVADGNIQVRTSADGTSWQYAGEVWEEKPDWVTDAVPGVSNLWAPELIEHDGTWYLYYSASTFGTNASVIGLATNSTLDPDDPDYDWVDRGAVVTSTTRDDFNAIDPGIVEDSDGTPWMAFGSFWSGIRMVELAWPDGLRADDADPLRLADRQSPPNAIEAPYIVEHEGDYFLFVSRDSCCQGVKSTYNVVVGRADEPTGPYVDRDGTPLLQDGGTLVIATDGERIGPGGQSVADGMMALHFYNGDAGGAFELALLPLRWDADGWPSVQW</sequence>
<dbReference type="GO" id="GO:0046558">
    <property type="term" value="F:arabinan endo-1,5-alpha-L-arabinosidase activity"/>
    <property type="evidence" value="ECO:0007669"/>
    <property type="project" value="InterPro"/>
</dbReference>